<keyword evidence="5" id="KW-0234">DNA repair</keyword>
<evidence type="ECO:0000259" key="8">
    <source>
        <dbReference type="Pfam" id="PF11600"/>
    </source>
</evidence>
<keyword evidence="2" id="KW-0235">DNA replication</keyword>
<evidence type="ECO:0000256" key="2">
    <source>
        <dbReference type="ARBA" id="ARBA00022705"/>
    </source>
</evidence>
<feature type="compositionally biased region" description="Acidic residues" evidence="7">
    <location>
        <begin position="563"/>
        <end position="579"/>
    </location>
</feature>
<reference evidence="11 12" key="1">
    <citation type="submission" date="2025-04" db="UniProtKB">
        <authorList>
            <consortium name="RefSeq"/>
        </authorList>
    </citation>
    <scope>IDENTIFICATION</scope>
</reference>
<name>A0AAJ7FNQ6_CEPCN</name>
<evidence type="ECO:0000313" key="11">
    <source>
        <dbReference type="RefSeq" id="XP_015600795.1"/>
    </source>
</evidence>
<feature type="compositionally biased region" description="Polar residues" evidence="7">
    <location>
        <begin position="680"/>
        <end position="690"/>
    </location>
</feature>
<feature type="compositionally biased region" description="Acidic residues" evidence="7">
    <location>
        <begin position="546"/>
        <end position="555"/>
    </location>
</feature>
<evidence type="ECO:0000256" key="7">
    <source>
        <dbReference type="SAM" id="MobiDB-lite"/>
    </source>
</evidence>
<comment type="subcellular location">
    <subcellularLocation>
        <location evidence="1">Nucleus</location>
    </subcellularLocation>
</comment>
<dbReference type="GO" id="GO:0033186">
    <property type="term" value="C:CAF-1 complex"/>
    <property type="evidence" value="ECO:0007669"/>
    <property type="project" value="TreeGrafter"/>
</dbReference>
<evidence type="ECO:0000256" key="3">
    <source>
        <dbReference type="ARBA" id="ARBA00022763"/>
    </source>
</evidence>
<keyword evidence="10" id="KW-1185">Reference proteome</keyword>
<feature type="compositionally biased region" description="Low complexity" evidence="7">
    <location>
        <begin position="204"/>
        <end position="221"/>
    </location>
</feature>
<feature type="domain" description="Chromatin assembly factor 1 subunit A dimerization" evidence="9">
    <location>
        <begin position="503"/>
        <end position="574"/>
    </location>
</feature>
<evidence type="ECO:0000259" key="9">
    <source>
        <dbReference type="Pfam" id="PF12253"/>
    </source>
</evidence>
<feature type="region of interest" description="Disordered" evidence="7">
    <location>
        <begin position="115"/>
        <end position="386"/>
    </location>
</feature>
<protein>
    <submittedName>
        <fullName evidence="11 12">Chromatin assembly factor 1 subunit A</fullName>
    </submittedName>
</protein>
<feature type="region of interest" description="Disordered" evidence="7">
    <location>
        <begin position="846"/>
        <end position="872"/>
    </location>
</feature>
<feature type="region of interest" description="Disordered" evidence="7">
    <location>
        <begin position="36"/>
        <end position="61"/>
    </location>
</feature>
<evidence type="ECO:0000256" key="6">
    <source>
        <dbReference type="ARBA" id="ARBA00023242"/>
    </source>
</evidence>
<feature type="compositionally biased region" description="Basic and acidic residues" evidence="7">
    <location>
        <begin position="311"/>
        <end position="376"/>
    </location>
</feature>
<evidence type="ECO:0000256" key="5">
    <source>
        <dbReference type="ARBA" id="ARBA00023204"/>
    </source>
</evidence>
<dbReference type="GO" id="GO:0006260">
    <property type="term" value="P:DNA replication"/>
    <property type="evidence" value="ECO:0007669"/>
    <property type="project" value="UniProtKB-KW"/>
</dbReference>
<keyword evidence="3" id="KW-0227">DNA damage</keyword>
<sequence>MKVMDVDMNDQDCTIELVTPSKKKLKQGRLPFKTLSSVESTNTVSNKKRKLNSPSTTRSPKVVKITTKENSKKDVTNDIREIEYDDIHIIESKSEEKEDEAVSDKDTKASFSKLAEKKQIKQRPLTKFLQKTYKKQDSNTEELANTENKSENNENTEKPMEMEDLVSKSNEEQSNENDKARVNEFEKLDLKDKSSDTQKENGIDDNTSKNSDTDSDTPSLSSEDEEEDEEEVNEKSDDESDEKDKLNDSLTSKDAMKCAVVKVKKLTPRQIEKHLASVKRRERMQHLKMEKEKKRLEERESRKREKQLKRKEREEKERAEKEQKRKEKEQKELKRQIEIEQKQKEKEAKEEDRRKREEAKEEERKRKEEERLEAERKKQKAASNFASFFVAKKQENKSAEEEHIKIQNFMPFEIKADMRIAPLCRRNLSESEKSELDKVCAGESVRCQLYLEEIKSGSRAIRTFGRTWPAESKDDVILIDDDEEDNSNVIDQKNSSVSLGRAKLLMFRENRRPAYRGTWRKKSESITARRPFAKDTKWFDYDIDSDDEWEEEEPGESLKGSDDEKDEENTDDNEYDVDNEFMVPHGYLSDEEAQPDEEETEDMSPETQKVKLKILGEQFEEERKTKTARIKPKVIGCIWQGPLHEFPESTIEYLKQFLSDRQAWIREIPITLCAPKETENQNVQDIGTPSRSEKGSSKKTRVPNEAIPDLIRLVHGNTHARRFLVKEFIAFWSKQGEANDSQLSKISVLRKINEIGKWIACPEEGPMYLKNCWYVSEEIRSRYGSEAAIPNRWTYIFPPKRKSEVAVDVVERIEKDDKEKDKDKEKEKDKEKKRIPLITAFTKKMTQEEMQKQLSTKKLTPAHSKPPKRVPLISVGRGEQFPKSSRINLFPKTSKNLDNCENSDDEIMIIESVADVNCISEGNNENPESEEKDSYKDKPENVTTTESPT</sequence>
<gene>
    <name evidence="11 12" type="primary">LOC107270368</name>
</gene>
<accession>A0AAJ7FNQ6</accession>
<dbReference type="PANTHER" id="PTHR15272:SF0">
    <property type="entry name" value="CHROMATIN ASSEMBLY FACTOR 1 SUBUNIT A"/>
    <property type="match status" value="1"/>
</dbReference>
<keyword evidence="4" id="KW-0143">Chaperone</keyword>
<keyword evidence="6" id="KW-0539">Nucleus</keyword>
<dbReference type="InterPro" id="IPR022043">
    <property type="entry name" value="CAF1A_DD"/>
</dbReference>
<feature type="domain" description="Chromatin assembly factor 1 p150 subunit acidic region" evidence="8">
    <location>
        <begin position="285"/>
        <end position="419"/>
    </location>
</feature>
<organism evidence="10 11">
    <name type="scientific">Cephus cinctus</name>
    <name type="common">Wheat stem sawfly</name>
    <dbReference type="NCBI Taxonomy" id="211228"/>
    <lineage>
        <taxon>Eukaryota</taxon>
        <taxon>Metazoa</taxon>
        <taxon>Ecdysozoa</taxon>
        <taxon>Arthropoda</taxon>
        <taxon>Hexapoda</taxon>
        <taxon>Insecta</taxon>
        <taxon>Pterygota</taxon>
        <taxon>Neoptera</taxon>
        <taxon>Endopterygota</taxon>
        <taxon>Hymenoptera</taxon>
        <taxon>Cephoidea</taxon>
        <taxon>Cephidae</taxon>
        <taxon>Cephus</taxon>
    </lineage>
</organism>
<dbReference type="GeneID" id="107270368"/>
<dbReference type="AlphaFoldDB" id="A0AAJ7FNQ6"/>
<evidence type="ECO:0000256" key="1">
    <source>
        <dbReference type="ARBA" id="ARBA00004123"/>
    </source>
</evidence>
<evidence type="ECO:0000256" key="4">
    <source>
        <dbReference type="ARBA" id="ARBA00023186"/>
    </source>
</evidence>
<evidence type="ECO:0000313" key="12">
    <source>
        <dbReference type="RefSeq" id="XP_024943502.1"/>
    </source>
</evidence>
<feature type="region of interest" description="Disordered" evidence="7">
    <location>
        <begin position="546"/>
        <end position="579"/>
    </location>
</feature>
<dbReference type="GO" id="GO:0005634">
    <property type="term" value="C:nucleus"/>
    <property type="evidence" value="ECO:0007669"/>
    <property type="project" value="UniProtKB-SubCell"/>
</dbReference>
<dbReference type="RefSeq" id="XP_024943502.1">
    <property type="nucleotide sequence ID" value="XM_025087734.1"/>
</dbReference>
<feature type="compositionally biased region" description="Basic and acidic residues" evidence="7">
    <location>
        <begin position="148"/>
        <end position="202"/>
    </location>
</feature>
<proteinExistence type="predicted"/>
<feature type="compositionally biased region" description="Basic and acidic residues" evidence="7">
    <location>
        <begin position="284"/>
        <end position="303"/>
    </location>
</feature>
<dbReference type="RefSeq" id="XP_015600795.1">
    <property type="nucleotide sequence ID" value="XM_015745309.2"/>
</dbReference>
<feature type="region of interest" description="Disordered" evidence="7">
    <location>
        <begin position="679"/>
        <end position="701"/>
    </location>
</feature>
<dbReference type="Proteomes" id="UP000694920">
    <property type="component" value="Unplaced"/>
</dbReference>
<feature type="region of interest" description="Disordered" evidence="7">
    <location>
        <begin position="919"/>
        <end position="949"/>
    </location>
</feature>
<dbReference type="Pfam" id="PF12253">
    <property type="entry name" value="CAF1A_dimeriz"/>
    <property type="match status" value="1"/>
</dbReference>
<feature type="compositionally biased region" description="Polar residues" evidence="7">
    <location>
        <begin position="36"/>
        <end position="45"/>
    </location>
</feature>
<dbReference type="PANTHER" id="PTHR15272">
    <property type="entry name" value="CHROMATIN ASSEMBLY FACTOR 1 SUBUNIT A CAF-1 SUBUNIT A"/>
    <property type="match status" value="1"/>
</dbReference>
<dbReference type="Pfam" id="PF11600">
    <property type="entry name" value="CAF1A_acidic"/>
    <property type="match status" value="1"/>
</dbReference>
<dbReference type="InterPro" id="IPR021644">
    <property type="entry name" value="CAF-1_p150_acidic"/>
</dbReference>
<dbReference type="KEGG" id="ccin:107270368"/>
<dbReference type="GO" id="GO:0006334">
    <property type="term" value="P:nucleosome assembly"/>
    <property type="evidence" value="ECO:0007669"/>
    <property type="project" value="TreeGrafter"/>
</dbReference>
<dbReference type="GO" id="GO:0006281">
    <property type="term" value="P:DNA repair"/>
    <property type="evidence" value="ECO:0007669"/>
    <property type="project" value="UniProtKB-KW"/>
</dbReference>
<feature type="compositionally biased region" description="Acidic residues" evidence="7">
    <location>
        <begin position="222"/>
        <end position="241"/>
    </location>
</feature>
<evidence type="ECO:0000313" key="10">
    <source>
        <dbReference type="Proteomes" id="UP000694920"/>
    </source>
</evidence>